<feature type="domain" description="B box-type" evidence="2">
    <location>
        <begin position="62"/>
        <end position="98"/>
    </location>
</feature>
<proteinExistence type="predicted"/>
<reference evidence="3 4" key="1">
    <citation type="submission" date="2017-10" db="EMBL/GenBank/DDBJ databases">
        <title>Novel microbial diversity and functional potential in the marine mammal oral microbiome.</title>
        <authorList>
            <person name="Dudek N.K."/>
            <person name="Sun C.L."/>
            <person name="Burstein D."/>
            <person name="Kantor R.S."/>
            <person name="Aliaga Goltsman D.S."/>
            <person name="Bik E.M."/>
            <person name="Thomas B.C."/>
            <person name="Banfield J.F."/>
            <person name="Relman D.A."/>
        </authorList>
    </citation>
    <scope>NUCLEOTIDE SEQUENCE [LARGE SCALE GENOMIC DNA]</scope>
    <source>
        <strain evidence="3">DOLJORAL78_47_16</strain>
    </source>
</reference>
<dbReference type="AlphaFoldDB" id="A0A2G6KLA3"/>
<dbReference type="PROSITE" id="PS50119">
    <property type="entry name" value="ZF_BBOX"/>
    <property type="match status" value="1"/>
</dbReference>
<dbReference type="GO" id="GO:0008270">
    <property type="term" value="F:zinc ion binding"/>
    <property type="evidence" value="ECO:0007669"/>
    <property type="project" value="InterPro"/>
</dbReference>
<dbReference type="Proteomes" id="UP000230821">
    <property type="component" value="Unassembled WGS sequence"/>
</dbReference>
<gene>
    <name evidence="3" type="ORF">CSA56_03715</name>
</gene>
<protein>
    <recommendedName>
        <fullName evidence="2">B box-type domain-containing protein</fullName>
    </recommendedName>
</protein>
<keyword evidence="1" id="KW-0812">Transmembrane</keyword>
<sequence length="201" mass="22515">MFENMNTVIECPKCQQPLPDELFNRSGMVNCPSCERPVRVLAFPALFAKVAQGSAGETLFSDDEAGCFYHPQKRAVVHCQNCGRFLCALCDIELNGQHLCTACLESGKKKGKLNTLENHRILYDSIALSLTTYPLLFVYLSLICAPIALFVAIRYWKAPSSIVRKGKIRFILAIVLAILELLGWAALFFAIFTYIPFDKKL</sequence>
<keyword evidence="1" id="KW-0472">Membrane</keyword>
<comment type="caution">
    <text evidence="3">The sequence shown here is derived from an EMBL/GenBank/DDBJ whole genome shotgun (WGS) entry which is preliminary data.</text>
</comment>
<evidence type="ECO:0000313" key="4">
    <source>
        <dbReference type="Proteomes" id="UP000230821"/>
    </source>
</evidence>
<dbReference type="InterPro" id="IPR000315">
    <property type="entry name" value="Znf_B-box"/>
</dbReference>
<evidence type="ECO:0000256" key="1">
    <source>
        <dbReference type="SAM" id="Phobius"/>
    </source>
</evidence>
<evidence type="ECO:0000313" key="3">
    <source>
        <dbReference type="EMBL" id="PIE35599.1"/>
    </source>
</evidence>
<organism evidence="3 4">
    <name type="scientific">candidate division KSB3 bacterium</name>
    <dbReference type="NCBI Taxonomy" id="2044937"/>
    <lineage>
        <taxon>Bacteria</taxon>
        <taxon>candidate division KSB3</taxon>
    </lineage>
</organism>
<keyword evidence="1" id="KW-1133">Transmembrane helix</keyword>
<name>A0A2G6KLA3_9BACT</name>
<feature type="transmembrane region" description="Helical" evidence="1">
    <location>
        <begin position="136"/>
        <end position="156"/>
    </location>
</feature>
<evidence type="ECO:0000259" key="2">
    <source>
        <dbReference type="PROSITE" id="PS50119"/>
    </source>
</evidence>
<dbReference type="EMBL" id="PDSK01000039">
    <property type="protein sequence ID" value="PIE35599.1"/>
    <property type="molecule type" value="Genomic_DNA"/>
</dbReference>
<accession>A0A2G6KLA3</accession>
<feature type="transmembrane region" description="Helical" evidence="1">
    <location>
        <begin position="168"/>
        <end position="195"/>
    </location>
</feature>